<dbReference type="AlphaFoldDB" id="A0A183HKC5"/>
<evidence type="ECO:0000313" key="3">
    <source>
        <dbReference type="WBParaSite" id="OFLC_0000793601-mRNA-1"/>
    </source>
</evidence>
<organism evidence="3">
    <name type="scientific">Onchocerca flexuosa</name>
    <dbReference type="NCBI Taxonomy" id="387005"/>
    <lineage>
        <taxon>Eukaryota</taxon>
        <taxon>Metazoa</taxon>
        <taxon>Ecdysozoa</taxon>
        <taxon>Nematoda</taxon>
        <taxon>Chromadorea</taxon>
        <taxon>Rhabditida</taxon>
        <taxon>Spirurina</taxon>
        <taxon>Spiruromorpha</taxon>
        <taxon>Filarioidea</taxon>
        <taxon>Onchocercidae</taxon>
        <taxon>Onchocerca</taxon>
    </lineage>
</organism>
<accession>A0A183HKC5</accession>
<gene>
    <name evidence="1" type="ORF">OFLC_LOCUS7936</name>
</gene>
<evidence type="ECO:0000313" key="2">
    <source>
        <dbReference type="Proteomes" id="UP000267606"/>
    </source>
</evidence>
<reference evidence="3" key="1">
    <citation type="submission" date="2016-06" db="UniProtKB">
        <authorList>
            <consortium name="WormBaseParasite"/>
        </authorList>
    </citation>
    <scope>IDENTIFICATION</scope>
</reference>
<dbReference type="STRING" id="387005.A0A183HKC5"/>
<evidence type="ECO:0000313" key="1">
    <source>
        <dbReference type="EMBL" id="VDO53242.1"/>
    </source>
</evidence>
<protein>
    <submittedName>
        <fullName evidence="3">Mobile element protein</fullName>
    </submittedName>
</protein>
<dbReference type="EMBL" id="UZAJ01008626">
    <property type="protein sequence ID" value="VDO53242.1"/>
    <property type="molecule type" value="Genomic_DNA"/>
</dbReference>
<proteinExistence type="predicted"/>
<keyword evidence="2" id="KW-1185">Reference proteome</keyword>
<name>A0A183HKC5_9BILA</name>
<sequence length="40" mass="4502">MLKRIPASTLDKYYPRGGGVKDIKEIKVKEENKGAPPVKF</sequence>
<dbReference type="Proteomes" id="UP000267606">
    <property type="component" value="Unassembled WGS sequence"/>
</dbReference>
<dbReference type="WBParaSite" id="OFLC_0000793601-mRNA-1">
    <property type="protein sequence ID" value="OFLC_0000793601-mRNA-1"/>
    <property type="gene ID" value="OFLC_0000793601"/>
</dbReference>
<reference evidence="1 2" key="2">
    <citation type="submission" date="2018-11" db="EMBL/GenBank/DDBJ databases">
        <authorList>
            <consortium name="Pathogen Informatics"/>
        </authorList>
    </citation>
    <scope>NUCLEOTIDE SEQUENCE [LARGE SCALE GENOMIC DNA]</scope>
</reference>